<proteinExistence type="predicted"/>
<feature type="compositionally biased region" description="Acidic residues" evidence="1">
    <location>
        <begin position="106"/>
        <end position="119"/>
    </location>
</feature>
<accession>A0A4P9XWL4</accession>
<dbReference type="AlphaFoldDB" id="A0A4P9XWL4"/>
<organism evidence="2 3">
    <name type="scientific">Thamnocephalis sphaerospora</name>
    <dbReference type="NCBI Taxonomy" id="78915"/>
    <lineage>
        <taxon>Eukaryota</taxon>
        <taxon>Fungi</taxon>
        <taxon>Fungi incertae sedis</taxon>
        <taxon>Zoopagomycota</taxon>
        <taxon>Zoopagomycotina</taxon>
        <taxon>Zoopagomycetes</taxon>
        <taxon>Zoopagales</taxon>
        <taxon>Sigmoideomycetaceae</taxon>
        <taxon>Thamnocephalis</taxon>
    </lineage>
</organism>
<gene>
    <name evidence="2" type="ORF">THASP1DRAFT_28409</name>
</gene>
<sequence>MSHNEPTNLDLPVISVVPLRTDADASDADAQFVRGQLGITPVTVAGAVRACWDGSDVQPLLLKVKLVVHERSRAEQCTLQQVDDVEQFSLTSTLQRSVRVVWPPEEAGEPGDSEYESEAENVSPVDASPSETILQAMADGAIAGQFSLPVNDHLPGSVALPYGALQYKLAASLVYRLKSTGSQLRTLKWRQTLTVPRWSHITPSVPFPLECAIDEDTCIQAHLSESCLYAGHSGALTMYMQKSDDEAASDQSGGFVEQATNIQLVLYRVDAYRHSHRVEGPDEGNGDDHNDQEQSPQEDSRQAGYSGRFARPDDRAQVSGRLDSVVTSELLRISYIYIVRVDFADRTAEFFFPLEAITPVAGEKPSPIAAGLASLSLMTAALFGKSASVDPSSPPTQGNVPPDVDPADAGQVPCLG</sequence>
<feature type="region of interest" description="Disordered" evidence="1">
    <location>
        <begin position="387"/>
        <end position="416"/>
    </location>
</feature>
<name>A0A4P9XWL4_9FUNG</name>
<dbReference type="Proteomes" id="UP000271241">
    <property type="component" value="Unassembled WGS sequence"/>
</dbReference>
<reference evidence="3" key="1">
    <citation type="journal article" date="2018" name="Nat. Microbiol.">
        <title>Leveraging single-cell genomics to expand the fungal tree of life.</title>
        <authorList>
            <person name="Ahrendt S.R."/>
            <person name="Quandt C.A."/>
            <person name="Ciobanu D."/>
            <person name="Clum A."/>
            <person name="Salamov A."/>
            <person name="Andreopoulos B."/>
            <person name="Cheng J.F."/>
            <person name="Woyke T."/>
            <person name="Pelin A."/>
            <person name="Henrissat B."/>
            <person name="Reynolds N.K."/>
            <person name="Benny G.L."/>
            <person name="Smith M.E."/>
            <person name="James T.Y."/>
            <person name="Grigoriev I.V."/>
        </authorList>
    </citation>
    <scope>NUCLEOTIDE SEQUENCE [LARGE SCALE GENOMIC DNA]</scope>
    <source>
        <strain evidence="3">RSA 1356</strain>
    </source>
</reference>
<evidence type="ECO:0000313" key="2">
    <source>
        <dbReference type="EMBL" id="RKP09790.1"/>
    </source>
</evidence>
<feature type="region of interest" description="Disordered" evidence="1">
    <location>
        <begin position="277"/>
        <end position="315"/>
    </location>
</feature>
<evidence type="ECO:0000313" key="3">
    <source>
        <dbReference type="Proteomes" id="UP000271241"/>
    </source>
</evidence>
<dbReference type="EMBL" id="KZ992488">
    <property type="protein sequence ID" value="RKP09790.1"/>
    <property type="molecule type" value="Genomic_DNA"/>
</dbReference>
<keyword evidence="3" id="KW-1185">Reference proteome</keyword>
<evidence type="ECO:0000256" key="1">
    <source>
        <dbReference type="SAM" id="MobiDB-lite"/>
    </source>
</evidence>
<feature type="compositionally biased region" description="Basic and acidic residues" evidence="1">
    <location>
        <begin position="277"/>
        <end position="292"/>
    </location>
</feature>
<feature type="region of interest" description="Disordered" evidence="1">
    <location>
        <begin position="103"/>
        <end position="126"/>
    </location>
</feature>
<protein>
    <submittedName>
        <fullName evidence="2">Uncharacterized protein</fullName>
    </submittedName>
</protein>
<feature type="compositionally biased region" description="Polar residues" evidence="1">
    <location>
        <begin position="389"/>
        <end position="399"/>
    </location>
</feature>